<dbReference type="InterPro" id="IPR039422">
    <property type="entry name" value="MarR/SlyA-like"/>
</dbReference>
<dbReference type="InterPro" id="IPR036388">
    <property type="entry name" value="WH-like_DNA-bd_sf"/>
</dbReference>
<gene>
    <name evidence="2" type="ORF">BST12_05665</name>
</gene>
<keyword evidence="3" id="KW-1185">Reference proteome</keyword>
<dbReference type="InterPro" id="IPR036390">
    <property type="entry name" value="WH_DNA-bd_sf"/>
</dbReference>
<protein>
    <submittedName>
        <fullName evidence="2">MarR family transcriptional regulator</fullName>
    </submittedName>
</protein>
<dbReference type="SMART" id="SM00347">
    <property type="entry name" value="HTH_MARR"/>
    <property type="match status" value="1"/>
</dbReference>
<name>A0A1X0A2P0_MYCAN</name>
<evidence type="ECO:0000313" key="2">
    <source>
        <dbReference type="EMBL" id="ORA24353.1"/>
    </source>
</evidence>
<evidence type="ECO:0000259" key="1">
    <source>
        <dbReference type="PROSITE" id="PS50995"/>
    </source>
</evidence>
<dbReference type="PANTHER" id="PTHR33164:SF106">
    <property type="entry name" value="TRANSCRIPTIONAL REGULATORY PROTEIN"/>
    <property type="match status" value="1"/>
</dbReference>
<dbReference type="OrthoDB" id="162531at2"/>
<reference evidence="2 3" key="1">
    <citation type="submission" date="2017-02" db="EMBL/GenBank/DDBJ databases">
        <title>The new phylogeny of genus Mycobacterium.</title>
        <authorList>
            <person name="Tortoli E."/>
            <person name="Trovato A."/>
            <person name="Cirillo D.M."/>
        </authorList>
    </citation>
    <scope>NUCLEOTIDE SEQUENCE [LARGE SCALE GENOMIC DNA]</scope>
    <source>
        <strain evidence="2 3">DSM 45057</strain>
    </source>
</reference>
<evidence type="ECO:0000313" key="3">
    <source>
        <dbReference type="Proteomes" id="UP000192284"/>
    </source>
</evidence>
<dbReference type="Proteomes" id="UP000192284">
    <property type="component" value="Unassembled WGS sequence"/>
</dbReference>
<dbReference type="GO" id="GO:0006950">
    <property type="term" value="P:response to stress"/>
    <property type="evidence" value="ECO:0007669"/>
    <property type="project" value="TreeGrafter"/>
</dbReference>
<dbReference type="PANTHER" id="PTHR33164">
    <property type="entry name" value="TRANSCRIPTIONAL REGULATOR, MARR FAMILY"/>
    <property type="match status" value="1"/>
</dbReference>
<dbReference type="SUPFAM" id="SSF46785">
    <property type="entry name" value="Winged helix' DNA-binding domain"/>
    <property type="match status" value="1"/>
</dbReference>
<organism evidence="2 3">
    <name type="scientific">Mycobacterium angelicum</name>
    <dbReference type="NCBI Taxonomy" id="470074"/>
    <lineage>
        <taxon>Bacteria</taxon>
        <taxon>Bacillati</taxon>
        <taxon>Actinomycetota</taxon>
        <taxon>Actinomycetes</taxon>
        <taxon>Mycobacteriales</taxon>
        <taxon>Mycobacteriaceae</taxon>
        <taxon>Mycobacterium</taxon>
    </lineage>
</organism>
<dbReference type="Pfam" id="PF12802">
    <property type="entry name" value="MarR_2"/>
    <property type="match status" value="1"/>
</dbReference>
<dbReference type="EMBL" id="MVHE01000005">
    <property type="protein sequence ID" value="ORA24353.1"/>
    <property type="molecule type" value="Genomic_DNA"/>
</dbReference>
<feature type="domain" description="HTH marR-type" evidence="1">
    <location>
        <begin position="13"/>
        <end position="157"/>
    </location>
</feature>
<accession>A0A1X0A2P0</accession>
<dbReference type="GO" id="GO:0003700">
    <property type="term" value="F:DNA-binding transcription factor activity"/>
    <property type="evidence" value="ECO:0007669"/>
    <property type="project" value="InterPro"/>
</dbReference>
<dbReference type="InterPro" id="IPR000835">
    <property type="entry name" value="HTH_MarR-typ"/>
</dbReference>
<dbReference type="Gene3D" id="1.10.10.10">
    <property type="entry name" value="Winged helix-like DNA-binding domain superfamily/Winged helix DNA-binding domain"/>
    <property type="match status" value="1"/>
</dbReference>
<proteinExistence type="predicted"/>
<dbReference type="PROSITE" id="PS50995">
    <property type="entry name" value="HTH_MARR_2"/>
    <property type="match status" value="1"/>
</dbReference>
<sequence length="184" mass="20610">MTKRRANNPAPSRAELERQLSADIRAITAQSDRVGRHYARLNEVSSNDFHALLHIMVGETAGEPLTLAQLRQRMDVSPAAITYLVDRMIEAGHIRREPDPDDRRKWLLRYENSGMTLAHRFFRPLGGHLSAALADLSDKDLVAAHRVFLAMIEAMGTFEDQLLSDGAKRSTNGARARRRQSSPG</sequence>
<comment type="caution">
    <text evidence="2">The sequence shown here is derived from an EMBL/GenBank/DDBJ whole genome shotgun (WGS) entry which is preliminary data.</text>
</comment>
<dbReference type="AlphaFoldDB" id="A0A1X0A2P0"/>